<evidence type="ECO:0000313" key="16">
    <source>
        <dbReference type="Proteomes" id="UP001178507"/>
    </source>
</evidence>
<evidence type="ECO:0000256" key="9">
    <source>
        <dbReference type="ARBA" id="ARBA00041902"/>
    </source>
</evidence>
<feature type="compositionally biased region" description="Pro residues" evidence="12">
    <location>
        <begin position="343"/>
        <end position="352"/>
    </location>
</feature>
<evidence type="ECO:0000259" key="14">
    <source>
        <dbReference type="PROSITE" id="PS50090"/>
    </source>
</evidence>
<dbReference type="InterPro" id="IPR050108">
    <property type="entry name" value="CDK"/>
</dbReference>
<comment type="caution">
    <text evidence="15">The sequence shown here is derived from an EMBL/GenBank/DDBJ whole genome shotgun (WGS) entry which is preliminary data.</text>
</comment>
<evidence type="ECO:0000259" key="13">
    <source>
        <dbReference type="PROSITE" id="PS50011"/>
    </source>
</evidence>
<evidence type="ECO:0000256" key="3">
    <source>
        <dbReference type="ARBA" id="ARBA00022679"/>
    </source>
</evidence>
<feature type="binding site" evidence="11">
    <location>
        <position position="36"/>
    </location>
    <ligand>
        <name>ATP</name>
        <dbReference type="ChEBI" id="CHEBI:30616"/>
    </ligand>
</feature>
<reference evidence="15" key="1">
    <citation type="submission" date="2023-08" db="EMBL/GenBank/DDBJ databases">
        <authorList>
            <person name="Chen Y."/>
            <person name="Shah S."/>
            <person name="Dougan E. K."/>
            <person name="Thang M."/>
            <person name="Chan C."/>
        </authorList>
    </citation>
    <scope>NUCLEOTIDE SEQUENCE</scope>
</reference>
<feature type="domain" description="Protein kinase" evidence="13">
    <location>
        <begin position="7"/>
        <end position="288"/>
    </location>
</feature>
<evidence type="ECO:0000256" key="4">
    <source>
        <dbReference type="ARBA" id="ARBA00022741"/>
    </source>
</evidence>
<evidence type="ECO:0000256" key="8">
    <source>
        <dbReference type="ARBA" id="ARBA00039612"/>
    </source>
</evidence>
<dbReference type="Gene3D" id="1.10.510.10">
    <property type="entry name" value="Transferase(Phosphotransferase) domain 1"/>
    <property type="match status" value="1"/>
</dbReference>
<dbReference type="FunFam" id="1.10.510.10:FF:000624">
    <property type="entry name" value="Mitogen-activated protein kinase"/>
    <property type="match status" value="1"/>
</dbReference>
<dbReference type="AlphaFoldDB" id="A0AA36J9E7"/>
<protein>
    <recommendedName>
        <fullName evidence="8">Cyclin-dependent kinase 2 homolog</fullName>
    </recommendedName>
    <alternativeName>
        <fullName evidence="9">Cell division control protein 2 homolog</fullName>
    </alternativeName>
    <alternativeName>
        <fullName evidence="10">cdc2-related kinase 2</fullName>
    </alternativeName>
</protein>
<keyword evidence="4 11" id="KW-0547">Nucleotide-binding</keyword>
<dbReference type="PANTHER" id="PTHR24056">
    <property type="entry name" value="CELL DIVISION PROTEIN KINASE"/>
    <property type="match status" value="1"/>
</dbReference>
<evidence type="ECO:0000256" key="6">
    <source>
        <dbReference type="ARBA" id="ARBA00022840"/>
    </source>
</evidence>
<feature type="region of interest" description="Disordered" evidence="12">
    <location>
        <begin position="458"/>
        <end position="485"/>
    </location>
</feature>
<dbReference type="GO" id="GO:0005634">
    <property type="term" value="C:nucleus"/>
    <property type="evidence" value="ECO:0007669"/>
    <property type="project" value="TreeGrafter"/>
</dbReference>
<dbReference type="InterPro" id="IPR001005">
    <property type="entry name" value="SANT/Myb"/>
</dbReference>
<feature type="compositionally biased region" description="Basic and acidic residues" evidence="12">
    <location>
        <begin position="411"/>
        <end position="424"/>
    </location>
</feature>
<keyword evidence="2" id="KW-0723">Serine/threonine-protein kinase</keyword>
<dbReference type="InterPro" id="IPR017441">
    <property type="entry name" value="Protein_kinase_ATP_BS"/>
</dbReference>
<accession>A0AA36J9E7</accession>
<dbReference type="PROSITE" id="PS00107">
    <property type="entry name" value="PROTEIN_KINASE_ATP"/>
    <property type="match status" value="1"/>
</dbReference>
<evidence type="ECO:0000256" key="12">
    <source>
        <dbReference type="SAM" id="MobiDB-lite"/>
    </source>
</evidence>
<feature type="region of interest" description="Disordered" evidence="12">
    <location>
        <begin position="396"/>
        <end position="428"/>
    </location>
</feature>
<feature type="region of interest" description="Disordered" evidence="12">
    <location>
        <begin position="298"/>
        <end position="356"/>
    </location>
</feature>
<comment type="subunit">
    <text evidence="7">May form a complex composed of at least the catalytic subunit CRK2 and a cyclin.</text>
</comment>
<gene>
    <name evidence="15" type="ORF">EVOR1521_LOCUS24149</name>
</gene>
<keyword evidence="6 11" id="KW-0067">ATP-binding</keyword>
<evidence type="ECO:0000256" key="7">
    <source>
        <dbReference type="ARBA" id="ARBA00038543"/>
    </source>
</evidence>
<evidence type="ECO:0000256" key="5">
    <source>
        <dbReference type="ARBA" id="ARBA00022777"/>
    </source>
</evidence>
<dbReference type="InterPro" id="IPR011009">
    <property type="entry name" value="Kinase-like_dom_sf"/>
</dbReference>
<organism evidence="15 16">
    <name type="scientific">Effrenium voratum</name>
    <dbReference type="NCBI Taxonomy" id="2562239"/>
    <lineage>
        <taxon>Eukaryota</taxon>
        <taxon>Sar</taxon>
        <taxon>Alveolata</taxon>
        <taxon>Dinophyceae</taxon>
        <taxon>Suessiales</taxon>
        <taxon>Symbiodiniaceae</taxon>
        <taxon>Effrenium</taxon>
    </lineage>
</organism>
<keyword evidence="5" id="KW-0418">Kinase</keyword>
<dbReference type="SMART" id="SM00220">
    <property type="entry name" value="S_TKc"/>
    <property type="match status" value="1"/>
</dbReference>
<dbReference type="SUPFAM" id="SSF56112">
    <property type="entry name" value="Protein kinase-like (PK-like)"/>
    <property type="match status" value="1"/>
</dbReference>
<feature type="domain" description="Myb-like" evidence="14">
    <location>
        <begin position="480"/>
        <end position="539"/>
    </location>
</feature>
<dbReference type="GO" id="GO:0004674">
    <property type="term" value="F:protein serine/threonine kinase activity"/>
    <property type="evidence" value="ECO:0007669"/>
    <property type="project" value="UniProtKB-KW"/>
</dbReference>
<dbReference type="InterPro" id="IPR000719">
    <property type="entry name" value="Prot_kinase_dom"/>
</dbReference>
<evidence type="ECO:0000256" key="2">
    <source>
        <dbReference type="ARBA" id="ARBA00022527"/>
    </source>
</evidence>
<dbReference type="PROSITE" id="PS00108">
    <property type="entry name" value="PROTEIN_KINASE_ST"/>
    <property type="match status" value="1"/>
</dbReference>
<comment type="similarity">
    <text evidence="1">Belongs to the protein kinase superfamily. CMGC Ser/Thr protein kinase family. CDC2/CDKX subfamily.</text>
</comment>
<evidence type="ECO:0000256" key="1">
    <source>
        <dbReference type="ARBA" id="ARBA00006485"/>
    </source>
</evidence>
<dbReference type="Proteomes" id="UP001178507">
    <property type="component" value="Unassembled WGS sequence"/>
</dbReference>
<name>A0AA36J9E7_9DINO</name>
<evidence type="ECO:0000313" key="15">
    <source>
        <dbReference type="EMBL" id="CAJ1400906.1"/>
    </source>
</evidence>
<dbReference type="Pfam" id="PF00069">
    <property type="entry name" value="Pkinase"/>
    <property type="match status" value="1"/>
</dbReference>
<keyword evidence="16" id="KW-1185">Reference proteome</keyword>
<dbReference type="InterPro" id="IPR008271">
    <property type="entry name" value="Ser/Thr_kinase_AS"/>
</dbReference>
<dbReference type="Gene3D" id="3.30.200.20">
    <property type="entry name" value="Phosphorylase Kinase, domain 1"/>
    <property type="match status" value="1"/>
</dbReference>
<dbReference type="PROSITE" id="PS50011">
    <property type="entry name" value="PROTEIN_KINASE_DOM"/>
    <property type="match status" value="1"/>
</dbReference>
<evidence type="ECO:0000256" key="11">
    <source>
        <dbReference type="PROSITE-ProRule" id="PRU10141"/>
    </source>
</evidence>
<dbReference type="EMBL" id="CAUJNA010003391">
    <property type="protein sequence ID" value="CAJ1400906.1"/>
    <property type="molecule type" value="Genomic_DNA"/>
</dbReference>
<dbReference type="PROSITE" id="PS50090">
    <property type="entry name" value="MYB_LIKE"/>
    <property type="match status" value="1"/>
</dbReference>
<evidence type="ECO:0000256" key="10">
    <source>
        <dbReference type="ARBA" id="ARBA00042858"/>
    </source>
</evidence>
<keyword evidence="3" id="KW-0808">Transferase</keyword>
<sequence>MAIEKDYDVLERLGEGAFGKVYKARHKKTEELVAVKQIKLGAKSWDEACKSTELAALRQLRHPFIVRLKELLRNQLDGSLYYIFEYVDSDLCRLVRQYPSGLDESFAAVLARQLFAGLAHIHQHNFFHRDIKPENILYESSRQVLRIADFGESRSLRARPPFTDYVGTRWYRAPECLLRDRGYSSPVDVWGSGLVFAELLRGSPIFMGSSSIDQLYKIFAVLGQPISDWPDFARLAEACRFRATATGSGLPTVLPRASSRVVALLSEILMLNPRRRPMARKVLEHAYFNSLPPFDPDRLDTARSSASAMGRSDSRNSFQMNDVGQAPLTASDGRVQASRPETPQAPPPPPPMTQAKSEVCVDDVDLDAELDKILGDSPPEAEPLLASAEVFPLRGGSTDSFLLEPEGTPLPEHDLEGDRERRGFPEIPPLHVHAISRAASPDSRGDIMDALLNDLADLGVGDELPSSARQPPPPPPPFGAETEKEMPWSAEEGMELRRIVKRIVRAGNSDKEQIWLEVSHEMGGRRAPRDCKLQYARDYKADKLKKQARA</sequence>
<dbReference type="GO" id="GO:0005524">
    <property type="term" value="F:ATP binding"/>
    <property type="evidence" value="ECO:0007669"/>
    <property type="project" value="UniProtKB-UniRule"/>
</dbReference>
<proteinExistence type="inferred from homology"/>